<dbReference type="Gene3D" id="2.60.120.430">
    <property type="entry name" value="Galactose-binding lectin"/>
    <property type="match status" value="1"/>
</dbReference>
<dbReference type="AlphaFoldDB" id="A0A3B0U9S5"/>
<dbReference type="InterPro" id="IPR029062">
    <property type="entry name" value="Class_I_gatase-like"/>
</dbReference>
<name>A0A3B0U9S5_9ZZZZ</name>
<dbReference type="InterPro" id="IPR008979">
    <property type="entry name" value="Galactose-bd-like_sf"/>
</dbReference>
<dbReference type="SUPFAM" id="SSF52317">
    <property type="entry name" value="Class I glutamine amidotransferase-like"/>
    <property type="match status" value="1"/>
</dbReference>
<dbReference type="Gene3D" id="3.40.50.880">
    <property type="match status" value="1"/>
</dbReference>
<evidence type="ECO:0000313" key="4">
    <source>
        <dbReference type="EMBL" id="VAW23222.1"/>
    </source>
</evidence>
<dbReference type="SUPFAM" id="SSF49785">
    <property type="entry name" value="Galactose-binding domain-like"/>
    <property type="match status" value="1"/>
</dbReference>
<dbReference type="InterPro" id="IPR003476">
    <property type="entry name" value="Glyco_hydro_42"/>
</dbReference>
<protein>
    <recommendedName>
        <fullName evidence="3">Glycoside hydrolase family 42 N-terminal domain-containing protein</fullName>
    </recommendedName>
</protein>
<dbReference type="Pfam" id="PF02449">
    <property type="entry name" value="Glyco_hydro_42"/>
    <property type="match status" value="1"/>
</dbReference>
<dbReference type="InterPro" id="IPR017853">
    <property type="entry name" value="GH"/>
</dbReference>
<keyword evidence="1" id="KW-0378">Hydrolase</keyword>
<dbReference type="Gene3D" id="3.20.20.80">
    <property type="entry name" value="Glycosidases"/>
    <property type="match status" value="1"/>
</dbReference>
<evidence type="ECO:0000256" key="2">
    <source>
        <dbReference type="ARBA" id="ARBA00023295"/>
    </source>
</evidence>
<organism evidence="4">
    <name type="scientific">hydrothermal vent metagenome</name>
    <dbReference type="NCBI Taxonomy" id="652676"/>
    <lineage>
        <taxon>unclassified sequences</taxon>
        <taxon>metagenomes</taxon>
        <taxon>ecological metagenomes</taxon>
    </lineage>
</organism>
<gene>
    <name evidence="4" type="ORF">MNBD_BACTEROID01-1878</name>
</gene>
<dbReference type="GO" id="GO:0004565">
    <property type="term" value="F:beta-galactosidase activity"/>
    <property type="evidence" value="ECO:0007669"/>
    <property type="project" value="InterPro"/>
</dbReference>
<dbReference type="SUPFAM" id="SSF51445">
    <property type="entry name" value="(Trans)glycosidases"/>
    <property type="match status" value="1"/>
</dbReference>
<dbReference type="InterPro" id="IPR013529">
    <property type="entry name" value="Glyco_hydro_42_N"/>
</dbReference>
<proteinExistence type="predicted"/>
<dbReference type="EMBL" id="UOEP01000189">
    <property type="protein sequence ID" value="VAW23222.1"/>
    <property type="molecule type" value="Genomic_DNA"/>
</dbReference>
<dbReference type="GO" id="GO:0005975">
    <property type="term" value="P:carbohydrate metabolic process"/>
    <property type="evidence" value="ECO:0007669"/>
    <property type="project" value="InterPro"/>
</dbReference>
<dbReference type="PANTHER" id="PTHR36447:SF1">
    <property type="entry name" value="BETA-GALACTOSIDASE GANA"/>
    <property type="match status" value="1"/>
</dbReference>
<dbReference type="CDD" id="cd03143">
    <property type="entry name" value="A4_beta-galactosidase_middle_domain"/>
    <property type="match status" value="1"/>
</dbReference>
<sequence length="1005" mass="113575">MIKPFSVYTLTLLIFFSLNTFAKSSNVKVLVIDDFESISSPGKWDGTLTLSHQFPAHGKNCLELYSSKGNTLWMESKNISKDWSSYETLKFDIYNPSEKLYYGTIQIFDELGTDEQAEFYGQSYNGKKLILNTGWNHIEFLLQTAMVEEGNRPLALDKIRKIRFSFGAVNHPLYIDNIRLVAGEENKETSSLIQPQHCRTIIDNRYVYPALAGPLEKIEASPEILKLRGQATSAVEKLEKEVEIAEIQGYQTLYQRIPLITANIGMGIRSKLVWFQNEKEETKILKHIITSCTKATEELNILLSAQKSNMPVFAPENDAIPNPRYVTPYPPFNELVIKDGYYRDKTGKPVMVLSMLQLNEGPLMDYFAPFNHRIESYTVGGGSRYNIESSPVYEAFHKYQGTHRVGWDGWCGHLIKDRWAMGGKKEDVSICLESSHIREAILEYMQLHYREWLENDNLLYNIMAYELQYICYCEKSQQMLRDWLKDKYKNITGLNQAWGTHHKSFTGIEAPATHNARPVDDVNRAAWYDWAYFNTRRFTDYLKWVKSEMRKFDLKTPICAGGTSSMLSSSNSVSGIDEEMIINEVDDIILNESGGSPIFSDLLLSLSEEKKVMADPEMGGSVHGILLQFLHGKSDISKWWWASAPSKEYPGMNQSSIPHSKAIPLSEIEEVLRLGLDVRRLGTEIAEFTMAGPEVAILYSKTSILQVPPNQVQAGSTPYIKTLRSVWEGTRFLGCRIGFISEKQVLAGKLDKFKLLIVPAAKYMNPGVVAVIKGYIEGGGTALIIPESFIFDQYARENNKIEDLGVVVKDVTLPSVIGKGEKEQNYDQSFSQAIIYGNVKKKASTLFKDIFKNNAGPLTFISDGLVQTIENGGYEVLARFEDGNPAITLTQIGDGESYYLATPFSSADYHLLFSPLAEKLKLKRPIVGVNEKGGLVTGVEVRAVERKLDYLLYACNLTAESVEFDLKSEESIGAVLDLRSLHEVAGRHIKLEPYQETIFKIEKKR</sequence>
<dbReference type="GO" id="GO:0009341">
    <property type="term" value="C:beta-galactosidase complex"/>
    <property type="evidence" value="ECO:0007669"/>
    <property type="project" value="InterPro"/>
</dbReference>
<evidence type="ECO:0000259" key="3">
    <source>
        <dbReference type="Pfam" id="PF02449"/>
    </source>
</evidence>
<feature type="domain" description="Glycoside hydrolase family 42 N-terminal" evidence="3">
    <location>
        <begin position="429"/>
        <end position="561"/>
    </location>
</feature>
<dbReference type="PANTHER" id="PTHR36447">
    <property type="entry name" value="BETA-GALACTOSIDASE GANA"/>
    <property type="match status" value="1"/>
</dbReference>
<accession>A0A3B0U9S5</accession>
<evidence type="ECO:0000256" key="1">
    <source>
        <dbReference type="ARBA" id="ARBA00022801"/>
    </source>
</evidence>
<keyword evidence="2" id="KW-0326">Glycosidase</keyword>
<reference evidence="4" key="1">
    <citation type="submission" date="2018-06" db="EMBL/GenBank/DDBJ databases">
        <authorList>
            <person name="Zhirakovskaya E."/>
        </authorList>
    </citation>
    <scope>NUCLEOTIDE SEQUENCE</scope>
</reference>